<accession>A0A1F6DAQ3</accession>
<comment type="caution">
    <text evidence="1">The sequence shown here is derived from an EMBL/GenBank/DDBJ whole genome shotgun (WGS) entry which is preliminary data.</text>
</comment>
<evidence type="ECO:0000313" key="1">
    <source>
        <dbReference type="EMBL" id="OGG58494.1"/>
    </source>
</evidence>
<dbReference type="AlphaFoldDB" id="A0A1F6DAQ3"/>
<protein>
    <submittedName>
        <fullName evidence="1">Uncharacterized protein</fullName>
    </submittedName>
</protein>
<dbReference type="Proteomes" id="UP000176377">
    <property type="component" value="Unassembled WGS sequence"/>
</dbReference>
<sequence>MPLTVFRSYPVITIEPSPRYTDSIALVTRECKRRFLGSSIAVNAVEIRICGIADLADELEYFESIVVAGDAFERGSTVFQWHGDLTMRCVCGEYELESSVNDYHAASGHAVDSVTMNLFAFRELIGILRAFGTTSFGWKEQHLRSRH</sequence>
<reference evidence="1 2" key="1">
    <citation type="journal article" date="2016" name="Nat. Commun.">
        <title>Thousands of microbial genomes shed light on interconnected biogeochemical processes in an aquifer system.</title>
        <authorList>
            <person name="Anantharaman K."/>
            <person name="Brown C.T."/>
            <person name="Hug L.A."/>
            <person name="Sharon I."/>
            <person name="Castelle C.J."/>
            <person name="Probst A.J."/>
            <person name="Thomas B.C."/>
            <person name="Singh A."/>
            <person name="Wilkins M.J."/>
            <person name="Karaoz U."/>
            <person name="Brodie E.L."/>
            <person name="Williams K.H."/>
            <person name="Hubbard S.S."/>
            <person name="Banfield J.F."/>
        </authorList>
    </citation>
    <scope>NUCLEOTIDE SEQUENCE [LARGE SCALE GENOMIC DNA]</scope>
</reference>
<gene>
    <name evidence="1" type="ORF">A2765_02055</name>
</gene>
<name>A0A1F6DAQ3_9BACT</name>
<organism evidence="1 2">
    <name type="scientific">Candidatus Kaiserbacteria bacterium RIFCSPHIGHO2_01_FULL_56_24</name>
    <dbReference type="NCBI Taxonomy" id="1798487"/>
    <lineage>
        <taxon>Bacteria</taxon>
        <taxon>Candidatus Kaiseribacteriota</taxon>
    </lineage>
</organism>
<dbReference type="EMBL" id="MFLA01000032">
    <property type="protein sequence ID" value="OGG58494.1"/>
    <property type="molecule type" value="Genomic_DNA"/>
</dbReference>
<evidence type="ECO:0000313" key="2">
    <source>
        <dbReference type="Proteomes" id="UP000176377"/>
    </source>
</evidence>
<proteinExistence type="predicted"/>